<evidence type="ECO:0000256" key="1">
    <source>
        <dbReference type="SAM" id="MobiDB-lite"/>
    </source>
</evidence>
<accession>A0A1B6KRX6</accession>
<dbReference type="AlphaFoldDB" id="A0A1B6KRX6"/>
<dbReference type="EMBL" id="GEBQ01025790">
    <property type="protein sequence ID" value="JAT14187.1"/>
    <property type="molecule type" value="Transcribed_RNA"/>
</dbReference>
<feature type="compositionally biased region" description="Gly residues" evidence="1">
    <location>
        <begin position="114"/>
        <end position="162"/>
    </location>
</feature>
<proteinExistence type="predicted"/>
<evidence type="ECO:0000313" key="2">
    <source>
        <dbReference type="EMBL" id="JAT14187.1"/>
    </source>
</evidence>
<name>A0A1B6KRX6_9HEMI</name>
<sequence length="162" mass="16986">ELTDRLIEARGHLWNIEQAMWFCQKFTPDEDVECLKRLVAEGLQLSDKMPDRAAWVLDRAQGESGQALDKLRTCVNSALSIVQNRHLVETQKMRSCASEGQDYDEKEKPTKGKAGTGKTGAGKPGAGKGGAGNTGEGKTGGGKAGAGKTGGGKGGAGKTGIR</sequence>
<gene>
    <name evidence="2" type="ORF">g.15036</name>
</gene>
<reference evidence="2" key="1">
    <citation type="submission" date="2015-11" db="EMBL/GenBank/DDBJ databases">
        <title>De novo transcriptome assembly of four potential Pierce s Disease insect vectors from Arizona vineyards.</title>
        <authorList>
            <person name="Tassone E.E."/>
        </authorList>
    </citation>
    <scope>NUCLEOTIDE SEQUENCE</scope>
</reference>
<feature type="non-terminal residue" evidence="2">
    <location>
        <position position="1"/>
    </location>
</feature>
<protein>
    <submittedName>
        <fullName evidence="2">Uncharacterized protein</fullName>
    </submittedName>
</protein>
<feature type="region of interest" description="Disordered" evidence="1">
    <location>
        <begin position="91"/>
        <end position="162"/>
    </location>
</feature>
<organism evidence="2">
    <name type="scientific">Graphocephala atropunctata</name>
    <dbReference type="NCBI Taxonomy" id="36148"/>
    <lineage>
        <taxon>Eukaryota</taxon>
        <taxon>Metazoa</taxon>
        <taxon>Ecdysozoa</taxon>
        <taxon>Arthropoda</taxon>
        <taxon>Hexapoda</taxon>
        <taxon>Insecta</taxon>
        <taxon>Pterygota</taxon>
        <taxon>Neoptera</taxon>
        <taxon>Paraneoptera</taxon>
        <taxon>Hemiptera</taxon>
        <taxon>Auchenorrhyncha</taxon>
        <taxon>Membracoidea</taxon>
        <taxon>Cicadellidae</taxon>
        <taxon>Cicadellinae</taxon>
        <taxon>Cicadellini</taxon>
        <taxon>Graphocephala</taxon>
    </lineage>
</organism>